<name>A0ABN7T9H3_OIKDI</name>
<evidence type="ECO:0000313" key="2">
    <source>
        <dbReference type="Proteomes" id="UP001158576"/>
    </source>
</evidence>
<accession>A0ABN7T9H3</accession>
<keyword evidence="2" id="KW-1185">Reference proteome</keyword>
<sequence>MILVLLGSKSTKEWPSLFVVIPRIYSISQNNQNRHSVMFGKGKGNKVDSRLEGVNIEEHDKKIEEETMRLVEILNEDDGQVPIKILLSVTLVFLACCTLILTPFIIRQFDNLCYEDNTTPNHPIAFAFGKSEPVSFQDAQTYCNDCLGYAATAEGACGGVAGATGRLANMNTTDVDAMNELIVEVMRPLYDEKFWVAPHDINGALQYIQIPESTSFDMDPEVKIEENAEATHQVICVYEKLTCDQERQQRGYTRILVQ</sequence>
<proteinExistence type="predicted"/>
<dbReference type="Proteomes" id="UP001158576">
    <property type="component" value="Chromosome 2"/>
</dbReference>
<dbReference type="EMBL" id="OU015567">
    <property type="protein sequence ID" value="CAG5114114.1"/>
    <property type="molecule type" value="Genomic_DNA"/>
</dbReference>
<organism evidence="1 2">
    <name type="scientific">Oikopleura dioica</name>
    <name type="common">Tunicate</name>
    <dbReference type="NCBI Taxonomy" id="34765"/>
    <lineage>
        <taxon>Eukaryota</taxon>
        <taxon>Metazoa</taxon>
        <taxon>Chordata</taxon>
        <taxon>Tunicata</taxon>
        <taxon>Appendicularia</taxon>
        <taxon>Copelata</taxon>
        <taxon>Oikopleuridae</taxon>
        <taxon>Oikopleura</taxon>
    </lineage>
</organism>
<evidence type="ECO:0000313" key="1">
    <source>
        <dbReference type="EMBL" id="CAG5114114.1"/>
    </source>
</evidence>
<reference evidence="1 2" key="1">
    <citation type="submission" date="2021-04" db="EMBL/GenBank/DDBJ databases">
        <authorList>
            <person name="Bliznina A."/>
        </authorList>
    </citation>
    <scope>NUCLEOTIDE SEQUENCE [LARGE SCALE GENOMIC DNA]</scope>
</reference>
<protein>
    <submittedName>
        <fullName evidence="1">Oidioi.mRNA.OKI2018_I69.chr2.g8184.t1.cds</fullName>
    </submittedName>
</protein>
<gene>
    <name evidence="1" type="ORF">OKIOD_LOCUS16949</name>
</gene>